<accession>A0ACC1TDP3</accession>
<dbReference type="Proteomes" id="UP001148662">
    <property type="component" value="Unassembled WGS sequence"/>
</dbReference>
<evidence type="ECO:0000313" key="1">
    <source>
        <dbReference type="EMBL" id="KAJ3558875.1"/>
    </source>
</evidence>
<evidence type="ECO:0000313" key="2">
    <source>
        <dbReference type="Proteomes" id="UP001148662"/>
    </source>
</evidence>
<keyword evidence="2" id="KW-1185">Reference proteome</keyword>
<reference evidence="1" key="1">
    <citation type="submission" date="2022-07" db="EMBL/GenBank/DDBJ databases">
        <title>Genome Sequence of Phlebia brevispora.</title>
        <authorList>
            <person name="Buettner E."/>
        </authorList>
    </citation>
    <scope>NUCLEOTIDE SEQUENCE</scope>
    <source>
        <strain evidence="1">MPL23</strain>
    </source>
</reference>
<dbReference type="EMBL" id="JANHOG010000061">
    <property type="protein sequence ID" value="KAJ3558875.1"/>
    <property type="molecule type" value="Genomic_DNA"/>
</dbReference>
<name>A0ACC1TDP3_9APHY</name>
<proteinExistence type="predicted"/>
<comment type="caution">
    <text evidence="1">The sequence shown here is derived from an EMBL/GenBank/DDBJ whole genome shotgun (WGS) entry which is preliminary data.</text>
</comment>
<sequence>MTCRQAAYLVRIRNQWGRHLLKTARQARLELASISAAEMKVDPNITMQVKILIRTAQAATVGPLLFRTGTISEAMVGNCEDAARGELLEGKVPGFVLLRTSTTRCYDVHILVLVMLQIDHCSLVTSLLTLTSGWSARWINLRTLLVESTCSKSPKSEDDSRGQELSSSDADIGWENPGGTSESPSPMVQWTTGLKNSHIEGHLAIAHS</sequence>
<organism evidence="1 2">
    <name type="scientific">Phlebia brevispora</name>
    <dbReference type="NCBI Taxonomy" id="194682"/>
    <lineage>
        <taxon>Eukaryota</taxon>
        <taxon>Fungi</taxon>
        <taxon>Dikarya</taxon>
        <taxon>Basidiomycota</taxon>
        <taxon>Agaricomycotina</taxon>
        <taxon>Agaricomycetes</taxon>
        <taxon>Polyporales</taxon>
        <taxon>Meruliaceae</taxon>
        <taxon>Phlebia</taxon>
    </lineage>
</organism>
<protein>
    <submittedName>
        <fullName evidence="1">Uncharacterized protein</fullName>
    </submittedName>
</protein>
<gene>
    <name evidence="1" type="ORF">NM688_g671</name>
</gene>